<proteinExistence type="predicted"/>
<feature type="transmembrane region" description="Helical" evidence="5">
    <location>
        <begin position="222"/>
        <end position="243"/>
    </location>
</feature>
<keyword evidence="3 5" id="KW-1133">Transmembrane helix</keyword>
<comment type="subcellular location">
    <subcellularLocation>
        <location evidence="1">Membrane</location>
        <topology evidence="1">Multi-pass membrane protein</topology>
    </subcellularLocation>
</comment>
<feature type="transmembrane region" description="Helical" evidence="5">
    <location>
        <begin position="189"/>
        <end position="210"/>
    </location>
</feature>
<sequence>MPSPLESVLQVLHSPAAFFEERPPGETLPIAAGLVVAYTLTLVAVLFLVGSIMAGSVDATVTMDNPDRPPAQICDTMGEQSDSIIAERCGEPEEIERDAGALLQEAVHEFVPFVLIGPFLLWGIGGLVLFAGGRLAAGSPSLGGSFALAGWAVVPEFARLVVVVPAFWVAFRDVTITDPERGVEAVEAALAPIEPILLVSSLLVLAWQWYLLSGGLSEDADISLEAAAIAVGVPLAIFGLLGLV</sequence>
<keyword evidence="8" id="KW-1185">Reference proteome</keyword>
<feature type="transmembrane region" description="Helical" evidence="5">
    <location>
        <begin position="28"/>
        <end position="49"/>
    </location>
</feature>
<dbReference type="EMBL" id="CP019893">
    <property type="protein sequence ID" value="ARS88648.1"/>
    <property type="molecule type" value="Genomic_DNA"/>
</dbReference>
<keyword evidence="2 5" id="KW-0812">Transmembrane</keyword>
<protein>
    <submittedName>
        <fullName evidence="7">YIP1 family protein</fullName>
    </submittedName>
</protein>
<feature type="transmembrane region" description="Helical" evidence="5">
    <location>
        <begin position="110"/>
        <end position="133"/>
    </location>
</feature>
<feature type="transmembrane region" description="Helical" evidence="5">
    <location>
        <begin position="145"/>
        <end position="168"/>
    </location>
</feature>
<reference evidence="8" key="1">
    <citation type="submission" date="2017-02" db="EMBL/GenBank/DDBJ databases">
        <title>Natronthermophilus aegyptiacus gen. nov.,sp. nov., an aerobic, extremely halophilic alkalithermophilic archaeon isolated from the athalassohaline Wadi An Natrun, Egypt.</title>
        <authorList>
            <person name="Zhao B."/>
        </authorList>
    </citation>
    <scope>NUCLEOTIDE SEQUENCE [LARGE SCALE GENOMIC DNA]</scope>
    <source>
        <strain evidence="8">JW/NM-HA 15</strain>
    </source>
</reference>
<gene>
    <name evidence="7" type="ORF">B1756_01990</name>
</gene>
<evidence type="ECO:0000256" key="4">
    <source>
        <dbReference type="ARBA" id="ARBA00023136"/>
    </source>
</evidence>
<dbReference type="OrthoDB" id="116519at2157"/>
<accession>A0A2Z2HYL9</accession>
<dbReference type="AlphaFoldDB" id="A0A2Z2HYL9"/>
<organism evidence="7 8">
    <name type="scientific">Natrarchaeobaculum aegyptiacum</name>
    <dbReference type="NCBI Taxonomy" id="745377"/>
    <lineage>
        <taxon>Archaea</taxon>
        <taxon>Methanobacteriati</taxon>
        <taxon>Methanobacteriota</taxon>
        <taxon>Stenosarchaea group</taxon>
        <taxon>Halobacteria</taxon>
        <taxon>Halobacteriales</taxon>
        <taxon>Natrialbaceae</taxon>
        <taxon>Natrarchaeobaculum</taxon>
    </lineage>
</organism>
<feature type="domain" description="Yip1" evidence="6">
    <location>
        <begin position="10"/>
        <end position="243"/>
    </location>
</feature>
<dbReference type="InterPro" id="IPR006977">
    <property type="entry name" value="Yip1_dom"/>
</dbReference>
<dbReference type="Proteomes" id="UP000250088">
    <property type="component" value="Chromosome"/>
</dbReference>
<keyword evidence="4 5" id="KW-0472">Membrane</keyword>
<dbReference type="Pfam" id="PF04893">
    <property type="entry name" value="Yip1"/>
    <property type="match status" value="1"/>
</dbReference>
<dbReference type="KEGG" id="naj:B1756_01990"/>
<evidence type="ECO:0000256" key="3">
    <source>
        <dbReference type="ARBA" id="ARBA00022989"/>
    </source>
</evidence>
<evidence type="ECO:0000313" key="8">
    <source>
        <dbReference type="Proteomes" id="UP000250088"/>
    </source>
</evidence>
<evidence type="ECO:0000313" key="7">
    <source>
        <dbReference type="EMBL" id="ARS88648.1"/>
    </source>
</evidence>
<dbReference type="GO" id="GO:0016020">
    <property type="term" value="C:membrane"/>
    <property type="evidence" value="ECO:0007669"/>
    <property type="project" value="UniProtKB-SubCell"/>
</dbReference>
<evidence type="ECO:0000259" key="6">
    <source>
        <dbReference type="Pfam" id="PF04893"/>
    </source>
</evidence>
<evidence type="ECO:0000256" key="2">
    <source>
        <dbReference type="ARBA" id="ARBA00022692"/>
    </source>
</evidence>
<evidence type="ECO:0000256" key="5">
    <source>
        <dbReference type="SAM" id="Phobius"/>
    </source>
</evidence>
<name>A0A2Z2HYL9_9EURY</name>
<evidence type="ECO:0000256" key="1">
    <source>
        <dbReference type="ARBA" id="ARBA00004141"/>
    </source>
</evidence>